<dbReference type="EMBL" id="OC866997">
    <property type="protein sequence ID" value="CAD7633263.1"/>
    <property type="molecule type" value="Genomic_DNA"/>
</dbReference>
<keyword evidence="3 6" id="KW-1133">Transmembrane helix</keyword>
<dbReference type="InterPro" id="IPR038050">
    <property type="entry name" value="Neuro_actylchol_rec"/>
</dbReference>
<evidence type="ECO:0000256" key="6">
    <source>
        <dbReference type="SAM" id="Phobius"/>
    </source>
</evidence>
<evidence type="ECO:0000256" key="2">
    <source>
        <dbReference type="ARBA" id="ARBA00022692"/>
    </source>
</evidence>
<organism evidence="9">
    <name type="scientific">Medioppia subpectinata</name>
    <dbReference type="NCBI Taxonomy" id="1979941"/>
    <lineage>
        <taxon>Eukaryota</taxon>
        <taxon>Metazoa</taxon>
        <taxon>Ecdysozoa</taxon>
        <taxon>Arthropoda</taxon>
        <taxon>Chelicerata</taxon>
        <taxon>Arachnida</taxon>
        <taxon>Acari</taxon>
        <taxon>Acariformes</taxon>
        <taxon>Sarcoptiformes</taxon>
        <taxon>Oribatida</taxon>
        <taxon>Brachypylina</taxon>
        <taxon>Oppioidea</taxon>
        <taxon>Oppiidae</taxon>
        <taxon>Medioppia</taxon>
    </lineage>
</organism>
<dbReference type="InterPro" id="IPR036719">
    <property type="entry name" value="Neuro-gated_channel_TM_sf"/>
</dbReference>
<dbReference type="CDD" id="cd19051">
    <property type="entry name" value="LGIC_TM_cation"/>
    <property type="match status" value="1"/>
</dbReference>
<dbReference type="InterPro" id="IPR036734">
    <property type="entry name" value="Neur_chan_lig-bd_sf"/>
</dbReference>
<dbReference type="Gene3D" id="1.20.58.390">
    <property type="entry name" value="Neurotransmitter-gated ion-channel transmembrane domain"/>
    <property type="match status" value="2"/>
</dbReference>
<dbReference type="AlphaFoldDB" id="A0A7R9L1E0"/>
<dbReference type="GO" id="GO:0016020">
    <property type="term" value="C:membrane"/>
    <property type="evidence" value="ECO:0007669"/>
    <property type="project" value="UniProtKB-SubCell"/>
</dbReference>
<feature type="transmembrane region" description="Helical" evidence="6">
    <location>
        <begin position="363"/>
        <end position="385"/>
    </location>
</feature>
<dbReference type="Pfam" id="PF02932">
    <property type="entry name" value="Neur_chan_memb"/>
    <property type="match status" value="1"/>
</dbReference>
<dbReference type="InterPro" id="IPR006029">
    <property type="entry name" value="Neurotrans-gated_channel_TM"/>
</dbReference>
<evidence type="ECO:0000259" key="8">
    <source>
        <dbReference type="Pfam" id="PF02932"/>
    </source>
</evidence>
<evidence type="ECO:0000256" key="3">
    <source>
        <dbReference type="ARBA" id="ARBA00022989"/>
    </source>
</evidence>
<feature type="non-terminal residue" evidence="9">
    <location>
        <position position="1"/>
    </location>
</feature>
<evidence type="ECO:0000256" key="4">
    <source>
        <dbReference type="ARBA" id="ARBA00023136"/>
    </source>
</evidence>
<dbReference type="Pfam" id="PF02931">
    <property type="entry name" value="Neur_chan_LBD"/>
    <property type="match status" value="1"/>
</dbReference>
<dbReference type="EMBL" id="CAJPIZ010012422">
    <property type="protein sequence ID" value="CAG2113693.1"/>
    <property type="molecule type" value="Genomic_DNA"/>
</dbReference>
<dbReference type="FunFam" id="1.20.58.390:FF:000043">
    <property type="entry name" value="AcetylCholine Receptor"/>
    <property type="match status" value="1"/>
</dbReference>
<feature type="domain" description="Neurotransmitter-gated ion-channel ligand-binding" evidence="7">
    <location>
        <begin position="24"/>
        <end position="73"/>
    </location>
</feature>
<feature type="region of interest" description="Disordered" evidence="5">
    <location>
        <begin position="236"/>
        <end position="256"/>
    </location>
</feature>
<dbReference type="GO" id="GO:0005230">
    <property type="term" value="F:extracellular ligand-gated monoatomic ion channel activity"/>
    <property type="evidence" value="ECO:0007669"/>
    <property type="project" value="InterPro"/>
</dbReference>
<feature type="compositionally biased region" description="Polar residues" evidence="5">
    <location>
        <begin position="237"/>
        <end position="253"/>
    </location>
</feature>
<evidence type="ECO:0000313" key="9">
    <source>
        <dbReference type="EMBL" id="CAD7633263.1"/>
    </source>
</evidence>
<feature type="transmembrane region" description="Helical" evidence="6">
    <location>
        <begin position="76"/>
        <end position="98"/>
    </location>
</feature>
<dbReference type="OrthoDB" id="5975154at2759"/>
<protein>
    <submittedName>
        <fullName evidence="9">Uncharacterized protein</fullName>
    </submittedName>
</protein>
<keyword evidence="2 6" id="KW-0812">Transmembrane</keyword>
<gene>
    <name evidence="9" type="ORF">OSB1V03_LOCUS13660</name>
</gene>
<feature type="domain" description="Neurotransmitter-gated ion-channel transmembrane" evidence="8">
    <location>
        <begin position="80"/>
        <end position="378"/>
    </location>
</feature>
<feature type="transmembrane region" description="Helical" evidence="6">
    <location>
        <begin position="135"/>
        <end position="160"/>
    </location>
</feature>
<evidence type="ECO:0000256" key="5">
    <source>
        <dbReference type="SAM" id="MobiDB-lite"/>
    </source>
</evidence>
<feature type="transmembrane region" description="Helical" evidence="6">
    <location>
        <begin position="105"/>
        <end position="123"/>
    </location>
</feature>
<reference evidence="9" key="1">
    <citation type="submission" date="2020-11" db="EMBL/GenBank/DDBJ databases">
        <authorList>
            <person name="Tran Van P."/>
        </authorList>
    </citation>
    <scope>NUCLEOTIDE SEQUENCE</scope>
</reference>
<dbReference type="Gene3D" id="2.70.170.10">
    <property type="entry name" value="Neurotransmitter-gated ion-channel ligand-binding domain"/>
    <property type="match status" value="1"/>
</dbReference>
<dbReference type="InterPro" id="IPR006202">
    <property type="entry name" value="Neur_chan_lig-bd"/>
</dbReference>
<dbReference type="GO" id="GO:0004888">
    <property type="term" value="F:transmembrane signaling receptor activity"/>
    <property type="evidence" value="ECO:0007669"/>
    <property type="project" value="InterPro"/>
</dbReference>
<evidence type="ECO:0000313" key="10">
    <source>
        <dbReference type="Proteomes" id="UP000759131"/>
    </source>
</evidence>
<name>A0A7R9L1E0_9ACAR</name>
<comment type="subcellular location">
    <subcellularLocation>
        <location evidence="1">Membrane</location>
        <topology evidence="1">Multi-pass membrane protein</topology>
    </subcellularLocation>
</comment>
<evidence type="ECO:0000259" key="7">
    <source>
        <dbReference type="Pfam" id="PF02931"/>
    </source>
</evidence>
<evidence type="ECO:0000256" key="1">
    <source>
        <dbReference type="ARBA" id="ARBA00004141"/>
    </source>
</evidence>
<dbReference type="InterPro" id="IPR006201">
    <property type="entry name" value="Neur_channel"/>
</dbReference>
<proteinExistence type="predicted"/>
<accession>A0A7R9L1E0</accession>
<dbReference type="SUPFAM" id="SSF90112">
    <property type="entry name" value="Neurotransmitter-gated ion-channel transmembrane pore"/>
    <property type="match status" value="1"/>
</dbReference>
<dbReference type="Proteomes" id="UP000759131">
    <property type="component" value="Unassembled WGS sequence"/>
</dbReference>
<sequence length="390" mass="44441">MNSRAIIEPNGNVFWPPPTKFRSTTADVDMSNYIPNGEWDLLEADISRNVVYYPCCPEPFPDVTIRLTIRRKILYYTYNVILPCMMLSVLTLLVFCIPPDSGEKIALGVTVLLAFSVFMLAISEKLPETSESIPLLGIYLTVVMAITSVSVIMTVIVLNFHYRGPVKKKIPSWLKTLSTLSNSEPNKYSPQTKIIYFKSQNVANNYKSNSTQLFNAMSSNLTNEIQHRLLREHSKYKQNAQQTTGHNMSNSVGGHTPLDPYGGHRYALSTESLINIEDNYKLLLNLSRAKSCNRIANNMDTRSHTTGSTAVSVPPGAYDKLLQAHEELLDIICRYLMWENELKEHESSVIHEWRLLALFIDRILFWIFFIITFCSSVMFLVVIPIKQRDK</sequence>
<keyword evidence="10" id="KW-1185">Reference proteome</keyword>
<dbReference type="PANTHER" id="PTHR18945">
    <property type="entry name" value="NEUROTRANSMITTER GATED ION CHANNEL"/>
    <property type="match status" value="1"/>
</dbReference>
<keyword evidence="4 6" id="KW-0472">Membrane</keyword>
<dbReference type="SUPFAM" id="SSF63712">
    <property type="entry name" value="Nicotinic receptor ligand binding domain-like"/>
    <property type="match status" value="1"/>
</dbReference>